<dbReference type="OrthoDB" id="2419613at2759"/>
<keyword evidence="1" id="KW-0472">Membrane</keyword>
<organism evidence="2 3">
    <name type="scientific">Senna tora</name>
    <dbReference type="NCBI Taxonomy" id="362788"/>
    <lineage>
        <taxon>Eukaryota</taxon>
        <taxon>Viridiplantae</taxon>
        <taxon>Streptophyta</taxon>
        <taxon>Embryophyta</taxon>
        <taxon>Tracheophyta</taxon>
        <taxon>Spermatophyta</taxon>
        <taxon>Magnoliopsida</taxon>
        <taxon>eudicotyledons</taxon>
        <taxon>Gunneridae</taxon>
        <taxon>Pentapetalae</taxon>
        <taxon>rosids</taxon>
        <taxon>fabids</taxon>
        <taxon>Fabales</taxon>
        <taxon>Fabaceae</taxon>
        <taxon>Caesalpinioideae</taxon>
        <taxon>Cassia clade</taxon>
        <taxon>Senna</taxon>
    </lineage>
</organism>
<comment type="caution">
    <text evidence="2">The sequence shown here is derived from an EMBL/GenBank/DDBJ whole genome shotgun (WGS) entry which is preliminary data.</text>
</comment>
<name>A0A834XHY2_9FABA</name>
<keyword evidence="3" id="KW-1185">Reference proteome</keyword>
<evidence type="ECO:0000313" key="2">
    <source>
        <dbReference type="EMBL" id="KAF7845619.1"/>
    </source>
</evidence>
<protein>
    <submittedName>
        <fullName evidence="2">Cytochrome b561 and DOMON domain-containing protein</fullName>
    </submittedName>
</protein>
<feature type="transmembrane region" description="Helical" evidence="1">
    <location>
        <begin position="39"/>
        <end position="55"/>
    </location>
</feature>
<dbReference type="AlphaFoldDB" id="A0A834XHY2"/>
<reference evidence="2" key="1">
    <citation type="submission" date="2020-09" db="EMBL/GenBank/DDBJ databases">
        <title>Genome-Enabled Discovery of Anthraquinone Biosynthesis in Senna tora.</title>
        <authorList>
            <person name="Kang S.-H."/>
            <person name="Pandey R.P."/>
            <person name="Lee C.-M."/>
            <person name="Sim J.-S."/>
            <person name="Jeong J.-T."/>
            <person name="Choi B.-S."/>
            <person name="Jung M."/>
            <person name="Ginzburg D."/>
            <person name="Zhao K."/>
            <person name="Won S.Y."/>
            <person name="Oh T.-J."/>
            <person name="Yu Y."/>
            <person name="Kim N.-H."/>
            <person name="Lee O.R."/>
            <person name="Lee T.-H."/>
            <person name="Bashyal P."/>
            <person name="Kim T.-S."/>
            <person name="Lee W.-H."/>
            <person name="Kawkins C."/>
            <person name="Kim C.-K."/>
            <person name="Kim J.S."/>
            <person name="Ahn B.O."/>
            <person name="Rhee S.Y."/>
            <person name="Sohng J.K."/>
        </authorList>
    </citation>
    <scope>NUCLEOTIDE SEQUENCE</scope>
    <source>
        <tissue evidence="2">Leaf</tissue>
    </source>
</reference>
<accession>A0A834XHY2</accession>
<keyword evidence="1" id="KW-1133">Transmembrane helix</keyword>
<dbReference type="EMBL" id="JAAIUW010000001">
    <property type="protein sequence ID" value="KAF7845619.1"/>
    <property type="molecule type" value="Genomic_DNA"/>
</dbReference>
<keyword evidence="1" id="KW-0812">Transmembrane</keyword>
<sequence>MGMAGAQADLVPEETESLNQPIGLTEWATALKLGAQFQHLQYSGHLAILIFALFLRPRKDHKY</sequence>
<evidence type="ECO:0000313" key="3">
    <source>
        <dbReference type="Proteomes" id="UP000634136"/>
    </source>
</evidence>
<gene>
    <name evidence="2" type="ORF">G2W53_002524</name>
</gene>
<dbReference type="Proteomes" id="UP000634136">
    <property type="component" value="Unassembled WGS sequence"/>
</dbReference>
<proteinExistence type="predicted"/>
<evidence type="ECO:0000256" key="1">
    <source>
        <dbReference type="SAM" id="Phobius"/>
    </source>
</evidence>